<sequence>MSTDNSNGYERKAREFIATRGSAVHGIGAHELKQWVVHLKKGCTVLDLGCGTGIPGTKVLLDAGFSVYGVDAAPTMEAAFRKNFPGVPVACEPVETSVFFNRKFDAVVAIGLIFLLPAESQELVLKKVAGGLEEGGQFLFTAPTKTITWIDVLTDRGSVSLGAERYLALLSGFGLKLVSEFEDEGDNHYYHLIKSTV</sequence>
<dbReference type="Pfam" id="PF13649">
    <property type="entry name" value="Methyltransf_25"/>
    <property type="match status" value="1"/>
</dbReference>
<reference evidence="2 3" key="1">
    <citation type="submission" date="2015-04" db="EMBL/GenBank/DDBJ databases">
        <title>Whole genome shotgun sequence of Flavihumibacter petaseus NBRC 106054.</title>
        <authorList>
            <person name="Miyazawa S."/>
            <person name="Hosoyama A."/>
            <person name="Hashimoto M."/>
            <person name="Noguchi M."/>
            <person name="Tsuchikane K."/>
            <person name="Ohji S."/>
            <person name="Yamazoe A."/>
            <person name="Ichikawa N."/>
            <person name="Kimura A."/>
            <person name="Fujita N."/>
        </authorList>
    </citation>
    <scope>NUCLEOTIDE SEQUENCE [LARGE SCALE GENOMIC DNA]</scope>
    <source>
        <strain evidence="2 3">NBRC 106054</strain>
    </source>
</reference>
<keyword evidence="2" id="KW-0808">Transferase</keyword>
<dbReference type="InterPro" id="IPR029063">
    <property type="entry name" value="SAM-dependent_MTases_sf"/>
</dbReference>
<dbReference type="OrthoDB" id="597202at2"/>
<keyword evidence="2" id="KW-0489">Methyltransferase</keyword>
<protein>
    <submittedName>
        <fullName evidence="2">Putative methyltransferase</fullName>
    </submittedName>
</protein>
<dbReference type="EMBL" id="BBWV01000003">
    <property type="protein sequence ID" value="GAO44163.1"/>
    <property type="molecule type" value="Genomic_DNA"/>
</dbReference>
<gene>
    <name evidence="2" type="ORF">FPE01S_03_02010</name>
</gene>
<comment type="caution">
    <text evidence="2">The sequence shown here is derived from an EMBL/GenBank/DDBJ whole genome shotgun (WGS) entry which is preliminary data.</text>
</comment>
<dbReference type="CDD" id="cd02440">
    <property type="entry name" value="AdoMet_MTases"/>
    <property type="match status" value="1"/>
</dbReference>
<feature type="domain" description="Methyltransferase" evidence="1">
    <location>
        <begin position="45"/>
        <end position="136"/>
    </location>
</feature>
<dbReference type="RefSeq" id="WP_046370130.1">
    <property type="nucleotide sequence ID" value="NZ_BBWV01000003.1"/>
</dbReference>
<dbReference type="SUPFAM" id="SSF53335">
    <property type="entry name" value="S-adenosyl-L-methionine-dependent methyltransferases"/>
    <property type="match status" value="1"/>
</dbReference>
<proteinExistence type="predicted"/>
<evidence type="ECO:0000313" key="2">
    <source>
        <dbReference type="EMBL" id="GAO44163.1"/>
    </source>
</evidence>
<evidence type="ECO:0000259" key="1">
    <source>
        <dbReference type="Pfam" id="PF13649"/>
    </source>
</evidence>
<organism evidence="2 3">
    <name type="scientific">Flavihumibacter petaseus NBRC 106054</name>
    <dbReference type="NCBI Taxonomy" id="1220578"/>
    <lineage>
        <taxon>Bacteria</taxon>
        <taxon>Pseudomonadati</taxon>
        <taxon>Bacteroidota</taxon>
        <taxon>Chitinophagia</taxon>
        <taxon>Chitinophagales</taxon>
        <taxon>Chitinophagaceae</taxon>
        <taxon>Flavihumibacter</taxon>
    </lineage>
</organism>
<dbReference type="InterPro" id="IPR041698">
    <property type="entry name" value="Methyltransf_25"/>
</dbReference>
<evidence type="ECO:0000313" key="3">
    <source>
        <dbReference type="Proteomes" id="UP000033121"/>
    </source>
</evidence>
<dbReference type="STRING" id="1220578.FPE01S_03_02010"/>
<name>A0A0E9N2Z9_9BACT</name>
<dbReference type="Gene3D" id="3.40.50.150">
    <property type="entry name" value="Vaccinia Virus protein VP39"/>
    <property type="match status" value="1"/>
</dbReference>
<dbReference type="GO" id="GO:0008168">
    <property type="term" value="F:methyltransferase activity"/>
    <property type="evidence" value="ECO:0007669"/>
    <property type="project" value="UniProtKB-KW"/>
</dbReference>
<dbReference type="AlphaFoldDB" id="A0A0E9N2Z9"/>
<accession>A0A0E9N2Z9</accession>
<dbReference type="GO" id="GO:0032259">
    <property type="term" value="P:methylation"/>
    <property type="evidence" value="ECO:0007669"/>
    <property type="project" value="UniProtKB-KW"/>
</dbReference>
<keyword evidence="3" id="KW-1185">Reference proteome</keyword>
<dbReference type="Proteomes" id="UP000033121">
    <property type="component" value="Unassembled WGS sequence"/>
</dbReference>